<evidence type="ECO:0000313" key="1">
    <source>
        <dbReference type="EMBL" id="MDC7151294.1"/>
    </source>
</evidence>
<dbReference type="Proteomes" id="UP001213646">
    <property type="component" value="Unassembled WGS sequence"/>
</dbReference>
<dbReference type="AlphaFoldDB" id="A0AAW6I6E2"/>
<dbReference type="RefSeq" id="WP_195485660.1">
    <property type="nucleotide sequence ID" value="NZ_CAKXHP010000052.1"/>
</dbReference>
<reference evidence="1" key="1">
    <citation type="submission" date="2023-01" db="EMBL/GenBank/DDBJ databases">
        <title>Exploring GABA producing Bacteroides strains toward improving mental health.</title>
        <authorList>
            <person name="Yousuf B."/>
            <person name="Bouhlel N.E."/>
            <person name="Mottawea W."/>
            <person name="Hammami R."/>
        </authorList>
    </citation>
    <scope>NUCLEOTIDE SEQUENCE</scope>
    <source>
        <strain evidence="1">UO.H1047</strain>
    </source>
</reference>
<accession>A0AAW6I6E2</accession>
<sequence length="115" mass="13374">MTTTCPFRPNQIAYVNLFPGISSILDNLNSWRIENTESSRRVYSNMRSTREILSGHSAPYFHDDRLHRHNDRLRYCELPNVWHINIDFTAMKTVVAAIFCAPHGKTTFSAHSFYP</sequence>
<proteinExistence type="predicted"/>
<dbReference type="EMBL" id="JAQPYX010000180">
    <property type="protein sequence ID" value="MDC7151294.1"/>
    <property type="molecule type" value="Genomic_DNA"/>
</dbReference>
<organism evidence="1 2">
    <name type="scientific">Parabacteroides johnsonii</name>
    <dbReference type="NCBI Taxonomy" id="387661"/>
    <lineage>
        <taxon>Bacteria</taxon>
        <taxon>Pseudomonadati</taxon>
        <taxon>Bacteroidota</taxon>
        <taxon>Bacteroidia</taxon>
        <taxon>Bacteroidales</taxon>
        <taxon>Tannerellaceae</taxon>
        <taxon>Parabacteroides</taxon>
    </lineage>
</organism>
<comment type="caution">
    <text evidence="1">The sequence shown here is derived from an EMBL/GenBank/DDBJ whole genome shotgun (WGS) entry which is preliminary data.</text>
</comment>
<gene>
    <name evidence="1" type="ORF">PQG89_18075</name>
</gene>
<name>A0AAW6I6E2_9BACT</name>
<protein>
    <submittedName>
        <fullName evidence="1">Uncharacterized protein</fullName>
    </submittedName>
</protein>
<evidence type="ECO:0000313" key="2">
    <source>
        <dbReference type="Proteomes" id="UP001213646"/>
    </source>
</evidence>